<reference evidence="1 6" key="4">
    <citation type="submission" date="2019-09" db="EMBL/GenBank/DDBJ databases">
        <title>Draft genome sequences of 48 bacterial type strains from the CCUG.</title>
        <authorList>
            <person name="Tunovic T."/>
            <person name="Pineiro-Iglesias B."/>
            <person name="Unosson C."/>
            <person name="Inganas E."/>
            <person name="Ohlen M."/>
            <person name="Cardew S."/>
            <person name="Jensie-Markopoulos S."/>
            <person name="Salva-Serra F."/>
            <person name="Jaen-Luchoro D."/>
            <person name="Karlsson R."/>
            <person name="Svensson-Stadler L."/>
            <person name="Chun J."/>
            <person name="Moore E."/>
        </authorList>
    </citation>
    <scope>NUCLEOTIDE SEQUENCE [LARGE SCALE GENOMIC DNA]</scope>
    <source>
        <strain evidence="1 6">CCUG 53116</strain>
    </source>
</reference>
<organism evidence="3 5">
    <name type="scientific">Pseudomonas reinekei</name>
    <dbReference type="NCBI Taxonomy" id="395598"/>
    <lineage>
        <taxon>Bacteria</taxon>
        <taxon>Pseudomonadati</taxon>
        <taxon>Pseudomonadota</taxon>
        <taxon>Gammaproteobacteria</taxon>
        <taxon>Pseudomonadales</taxon>
        <taxon>Pseudomonadaceae</taxon>
        <taxon>Pseudomonas</taxon>
    </lineage>
</organism>
<reference evidence="4" key="3">
    <citation type="submission" date="2017-01" db="EMBL/GenBank/DDBJ databases">
        <authorList>
            <person name="Poblete-Castro I."/>
        </authorList>
    </citation>
    <scope>NUCLEOTIDE SEQUENCE [LARGE SCALE GENOMIC DNA]</scope>
    <source>
        <strain evidence="4">DSM 18361 / CCUG 53116 / MT1</strain>
    </source>
</reference>
<protein>
    <submittedName>
        <fullName evidence="3">Uncharacterized protein</fullName>
    </submittedName>
</protein>
<reference evidence="2" key="2">
    <citation type="submission" date="2017-01" db="EMBL/GenBank/DDBJ databases">
        <authorList>
            <person name="Mah S.A."/>
            <person name="Swanson W.J."/>
            <person name="Moy G.W."/>
            <person name="Vacquier V.D."/>
        </authorList>
    </citation>
    <scope>NUCLEOTIDE SEQUENCE [LARGE SCALE GENOMIC DNA]</scope>
    <source>
        <strain evidence="2">MT1</strain>
    </source>
</reference>
<evidence type="ECO:0000313" key="5">
    <source>
        <dbReference type="Proteomes" id="UP000198549"/>
    </source>
</evidence>
<evidence type="ECO:0000313" key="4">
    <source>
        <dbReference type="Proteomes" id="UP000186756"/>
    </source>
</evidence>
<dbReference type="OrthoDB" id="7001856at2"/>
<dbReference type="EMBL" id="LT629709">
    <property type="protein sequence ID" value="SDP55894.1"/>
    <property type="molecule type" value="Genomic_DNA"/>
</dbReference>
<dbReference type="Proteomes" id="UP000460142">
    <property type="component" value="Unassembled WGS sequence"/>
</dbReference>
<dbReference type="AlphaFoldDB" id="A0A1H0TPE4"/>
<reference evidence="3 5" key="1">
    <citation type="submission" date="2016-10" db="EMBL/GenBank/DDBJ databases">
        <authorList>
            <person name="de Groot N.N."/>
        </authorList>
    </citation>
    <scope>NUCLEOTIDE SEQUENCE [LARGE SCALE GENOMIC DNA]</scope>
    <source>
        <strain evidence="3 5">BS3776</strain>
    </source>
</reference>
<dbReference type="RefSeq" id="WP_075949023.1">
    <property type="nucleotide sequence ID" value="NZ_LT629709.1"/>
</dbReference>
<sequence>MCTMTHFAHPQLPCSGNPSALYPVALHAPDTHLPDHQPPRFQVILAGNAFFHIKEISTGHVRGFRGNHNDACALARSLESRI</sequence>
<evidence type="ECO:0000313" key="1">
    <source>
        <dbReference type="EMBL" id="KAB0481050.1"/>
    </source>
</evidence>
<keyword evidence="4" id="KW-1185">Reference proteome</keyword>
<dbReference type="EMBL" id="VZPS01000026">
    <property type="protein sequence ID" value="KAB0481050.1"/>
    <property type="molecule type" value="Genomic_DNA"/>
</dbReference>
<evidence type="ECO:0000313" key="3">
    <source>
        <dbReference type="EMBL" id="SDP55894.1"/>
    </source>
</evidence>
<dbReference type="Proteomes" id="UP000186756">
    <property type="component" value="Unassembled WGS sequence"/>
</dbReference>
<accession>A0A1H0TPE4</accession>
<gene>
    <name evidence="2" type="ORF">BVK86_25445</name>
    <name evidence="1" type="ORF">F7R15_26590</name>
    <name evidence="3" type="ORF">SAMN04490202_4857</name>
</gene>
<name>A0A1H0TPE4_PSERE</name>
<dbReference type="EMBL" id="MSTQ01000022">
    <property type="protein sequence ID" value="OLT99643.1"/>
    <property type="molecule type" value="Genomic_DNA"/>
</dbReference>
<evidence type="ECO:0000313" key="2">
    <source>
        <dbReference type="EMBL" id="OLT99643.1"/>
    </source>
</evidence>
<proteinExistence type="predicted"/>
<evidence type="ECO:0000313" key="6">
    <source>
        <dbReference type="Proteomes" id="UP000460142"/>
    </source>
</evidence>
<dbReference type="Proteomes" id="UP000198549">
    <property type="component" value="Chromosome I"/>
</dbReference>